<gene>
    <name evidence="2" type="ORF">QE152_g3642</name>
</gene>
<organism evidence="2 3">
    <name type="scientific">Popillia japonica</name>
    <name type="common">Japanese beetle</name>
    <dbReference type="NCBI Taxonomy" id="7064"/>
    <lineage>
        <taxon>Eukaryota</taxon>
        <taxon>Metazoa</taxon>
        <taxon>Ecdysozoa</taxon>
        <taxon>Arthropoda</taxon>
        <taxon>Hexapoda</taxon>
        <taxon>Insecta</taxon>
        <taxon>Pterygota</taxon>
        <taxon>Neoptera</taxon>
        <taxon>Endopterygota</taxon>
        <taxon>Coleoptera</taxon>
        <taxon>Polyphaga</taxon>
        <taxon>Scarabaeiformia</taxon>
        <taxon>Scarabaeidae</taxon>
        <taxon>Rutelinae</taxon>
        <taxon>Popillia</taxon>
    </lineage>
</organism>
<dbReference type="Proteomes" id="UP001458880">
    <property type="component" value="Unassembled WGS sequence"/>
</dbReference>
<sequence length="105" mass="11281">MKISKITEEQKTVPSSSPSSSEDGELLETENGLATLKNDKKSQPNLKMLRKCITIECPYYAAFYIAASVFGDGFRHSGVIKVEVLLETNHDISGGVVSTAVEGSG</sequence>
<evidence type="ECO:0000313" key="3">
    <source>
        <dbReference type="Proteomes" id="UP001458880"/>
    </source>
</evidence>
<dbReference type="AlphaFoldDB" id="A0AAW1N098"/>
<keyword evidence="3" id="KW-1185">Reference proteome</keyword>
<dbReference type="EMBL" id="JASPKY010000015">
    <property type="protein sequence ID" value="KAK9753265.1"/>
    <property type="molecule type" value="Genomic_DNA"/>
</dbReference>
<evidence type="ECO:0000256" key="1">
    <source>
        <dbReference type="SAM" id="MobiDB-lite"/>
    </source>
</evidence>
<evidence type="ECO:0000313" key="2">
    <source>
        <dbReference type="EMBL" id="KAK9753265.1"/>
    </source>
</evidence>
<accession>A0AAW1N098</accession>
<feature type="compositionally biased region" description="Basic and acidic residues" evidence="1">
    <location>
        <begin position="1"/>
        <end position="11"/>
    </location>
</feature>
<protein>
    <submittedName>
        <fullName evidence="2">Uncharacterized protein</fullName>
    </submittedName>
</protein>
<comment type="caution">
    <text evidence="2">The sequence shown here is derived from an EMBL/GenBank/DDBJ whole genome shotgun (WGS) entry which is preliminary data.</text>
</comment>
<feature type="region of interest" description="Disordered" evidence="1">
    <location>
        <begin position="1"/>
        <end position="39"/>
    </location>
</feature>
<reference evidence="2 3" key="1">
    <citation type="journal article" date="2024" name="BMC Genomics">
        <title>De novo assembly and annotation of Popillia japonica's genome with initial clues to its potential as an invasive pest.</title>
        <authorList>
            <person name="Cucini C."/>
            <person name="Boschi S."/>
            <person name="Funari R."/>
            <person name="Cardaioli E."/>
            <person name="Iannotti N."/>
            <person name="Marturano G."/>
            <person name="Paoli F."/>
            <person name="Bruttini M."/>
            <person name="Carapelli A."/>
            <person name="Frati F."/>
            <person name="Nardi F."/>
        </authorList>
    </citation>
    <scope>NUCLEOTIDE SEQUENCE [LARGE SCALE GENOMIC DNA]</scope>
    <source>
        <strain evidence="2">DMR45628</strain>
    </source>
</reference>
<name>A0AAW1N098_POPJA</name>
<proteinExistence type="predicted"/>